<dbReference type="Pfam" id="PF00107">
    <property type="entry name" value="ADH_zinc_N"/>
    <property type="match status" value="1"/>
</dbReference>
<accession>A0A8B7NNG6</accession>
<dbReference type="SMART" id="SM00829">
    <property type="entry name" value="PKS_ER"/>
    <property type="match status" value="1"/>
</dbReference>
<evidence type="ECO:0000313" key="8">
    <source>
        <dbReference type="RefSeq" id="XP_018014711.1"/>
    </source>
</evidence>
<keyword evidence="3" id="KW-0479">Metal-binding</keyword>
<dbReference type="GO" id="GO:0006062">
    <property type="term" value="P:sorbitol catabolic process"/>
    <property type="evidence" value="ECO:0007669"/>
    <property type="project" value="TreeGrafter"/>
</dbReference>
<dbReference type="SUPFAM" id="SSF50129">
    <property type="entry name" value="GroES-like"/>
    <property type="match status" value="1"/>
</dbReference>
<gene>
    <name evidence="8" type="primary">LOC108671649</name>
</gene>
<dbReference type="KEGG" id="hazt:108671649"/>
<sequence>MADCDNLSAVLHRALDLRLEQRPIPEPGPGEVLLRVLCVGICGSDVHYWNHGRTARFVVESPLVLGHETAAQVVRCGPDVSHLQPGTVVALEPGVPCRRCSLCRGGRYNLCPRMRFHATPPVDGTLTRYFVHPADFCFRLPDHMSAEDGALLEPLAVAVHSCRRARVGPQSRVLVTGAGPIGQVSVLVAKAMGATHICITDINEGRLQFARKLGADSAVCVAGMGVEEAAAAVVAAGGPPTAALECSGADSSLVTAIHAADAGCVIATVGRGSLEPLLPVPLLTAKEVEICGIFRYANCYPAALALLASGAVNARQLISHRFTLEEVEEAFQAAKSGVAIKVMIKVGEKS</sequence>
<dbReference type="OrthoDB" id="1879366at2759"/>
<keyword evidence="5" id="KW-0560">Oxidoreductase</keyword>
<evidence type="ECO:0000256" key="5">
    <source>
        <dbReference type="ARBA" id="ARBA00023002"/>
    </source>
</evidence>
<dbReference type="InterPro" id="IPR013149">
    <property type="entry name" value="ADH-like_C"/>
</dbReference>
<dbReference type="RefSeq" id="XP_018014711.1">
    <property type="nucleotide sequence ID" value="XM_018159222.2"/>
</dbReference>
<dbReference type="PANTHER" id="PTHR43161">
    <property type="entry name" value="SORBITOL DEHYDROGENASE"/>
    <property type="match status" value="1"/>
</dbReference>
<dbReference type="OMA" id="IVCKACE"/>
<evidence type="ECO:0000256" key="1">
    <source>
        <dbReference type="ARBA" id="ARBA00001947"/>
    </source>
</evidence>
<keyword evidence="7" id="KW-1185">Reference proteome</keyword>
<evidence type="ECO:0000256" key="4">
    <source>
        <dbReference type="ARBA" id="ARBA00022833"/>
    </source>
</evidence>
<name>A0A8B7NNG6_HYAAZ</name>
<dbReference type="GeneID" id="108671649"/>
<organism evidence="7 8">
    <name type="scientific">Hyalella azteca</name>
    <name type="common">Amphipod</name>
    <dbReference type="NCBI Taxonomy" id="294128"/>
    <lineage>
        <taxon>Eukaryota</taxon>
        <taxon>Metazoa</taxon>
        <taxon>Ecdysozoa</taxon>
        <taxon>Arthropoda</taxon>
        <taxon>Crustacea</taxon>
        <taxon>Multicrustacea</taxon>
        <taxon>Malacostraca</taxon>
        <taxon>Eumalacostraca</taxon>
        <taxon>Peracarida</taxon>
        <taxon>Amphipoda</taxon>
        <taxon>Senticaudata</taxon>
        <taxon>Talitrida</taxon>
        <taxon>Talitroidea</taxon>
        <taxon>Hyalellidae</taxon>
        <taxon>Hyalella</taxon>
    </lineage>
</organism>
<dbReference type="InterPro" id="IPR020843">
    <property type="entry name" value="ER"/>
</dbReference>
<dbReference type="InterPro" id="IPR036291">
    <property type="entry name" value="NAD(P)-bd_dom_sf"/>
</dbReference>
<reference evidence="8" key="1">
    <citation type="submission" date="2025-08" db="UniProtKB">
        <authorList>
            <consortium name="RefSeq"/>
        </authorList>
    </citation>
    <scope>IDENTIFICATION</scope>
    <source>
        <tissue evidence="8">Whole organism</tissue>
    </source>
</reference>
<dbReference type="Gene3D" id="3.90.180.10">
    <property type="entry name" value="Medium-chain alcohol dehydrogenases, catalytic domain"/>
    <property type="match status" value="1"/>
</dbReference>
<protein>
    <submittedName>
        <fullName evidence="8">Sorbitol dehydrogenase</fullName>
    </submittedName>
</protein>
<dbReference type="AlphaFoldDB" id="A0A8B7NNG6"/>
<dbReference type="Pfam" id="PF08240">
    <property type="entry name" value="ADH_N"/>
    <property type="match status" value="1"/>
</dbReference>
<keyword evidence="4" id="KW-0862">Zinc</keyword>
<feature type="domain" description="Enoyl reductase (ER)" evidence="6">
    <location>
        <begin position="14"/>
        <end position="344"/>
    </location>
</feature>
<evidence type="ECO:0000259" key="6">
    <source>
        <dbReference type="SMART" id="SM00829"/>
    </source>
</evidence>
<evidence type="ECO:0000256" key="2">
    <source>
        <dbReference type="ARBA" id="ARBA00008072"/>
    </source>
</evidence>
<dbReference type="InterPro" id="IPR013154">
    <property type="entry name" value="ADH-like_N"/>
</dbReference>
<dbReference type="GO" id="GO:0003939">
    <property type="term" value="F:L-iditol 2-dehydrogenase (NAD+) activity"/>
    <property type="evidence" value="ECO:0007669"/>
    <property type="project" value="TreeGrafter"/>
</dbReference>
<dbReference type="PANTHER" id="PTHR43161:SF24">
    <property type="entry name" value="SORBITOL DEHYDROGENASE"/>
    <property type="match status" value="1"/>
</dbReference>
<dbReference type="CDD" id="cd05285">
    <property type="entry name" value="sorbitol_DH"/>
    <property type="match status" value="1"/>
</dbReference>
<dbReference type="InterPro" id="IPR045306">
    <property type="entry name" value="SDH-like"/>
</dbReference>
<dbReference type="InterPro" id="IPR011032">
    <property type="entry name" value="GroES-like_sf"/>
</dbReference>
<dbReference type="SUPFAM" id="SSF51735">
    <property type="entry name" value="NAD(P)-binding Rossmann-fold domains"/>
    <property type="match status" value="1"/>
</dbReference>
<evidence type="ECO:0000313" key="7">
    <source>
        <dbReference type="Proteomes" id="UP000694843"/>
    </source>
</evidence>
<dbReference type="Gene3D" id="3.40.50.720">
    <property type="entry name" value="NAD(P)-binding Rossmann-like Domain"/>
    <property type="match status" value="1"/>
</dbReference>
<comment type="similarity">
    <text evidence="2">Belongs to the zinc-containing alcohol dehydrogenase family.</text>
</comment>
<comment type="cofactor">
    <cofactor evidence="1">
        <name>Zn(2+)</name>
        <dbReference type="ChEBI" id="CHEBI:29105"/>
    </cofactor>
</comment>
<dbReference type="GO" id="GO:0046872">
    <property type="term" value="F:metal ion binding"/>
    <property type="evidence" value="ECO:0007669"/>
    <property type="project" value="UniProtKB-KW"/>
</dbReference>
<proteinExistence type="inferred from homology"/>
<dbReference type="Proteomes" id="UP000694843">
    <property type="component" value="Unplaced"/>
</dbReference>
<evidence type="ECO:0000256" key="3">
    <source>
        <dbReference type="ARBA" id="ARBA00022723"/>
    </source>
</evidence>